<evidence type="ECO:0000313" key="2">
    <source>
        <dbReference type="EMBL" id="KAJ7326300.1"/>
    </source>
</evidence>
<accession>A0AAD6ZKI2</accession>
<reference evidence="2" key="1">
    <citation type="submission" date="2023-03" db="EMBL/GenBank/DDBJ databases">
        <title>Massive genome expansion in bonnet fungi (Mycena s.s.) driven by repeated elements and novel gene families across ecological guilds.</title>
        <authorList>
            <consortium name="Lawrence Berkeley National Laboratory"/>
            <person name="Harder C.B."/>
            <person name="Miyauchi S."/>
            <person name="Viragh M."/>
            <person name="Kuo A."/>
            <person name="Thoen E."/>
            <person name="Andreopoulos B."/>
            <person name="Lu D."/>
            <person name="Skrede I."/>
            <person name="Drula E."/>
            <person name="Henrissat B."/>
            <person name="Morin E."/>
            <person name="Kohler A."/>
            <person name="Barry K."/>
            <person name="LaButti K."/>
            <person name="Morin E."/>
            <person name="Salamov A."/>
            <person name="Lipzen A."/>
            <person name="Mereny Z."/>
            <person name="Hegedus B."/>
            <person name="Baldrian P."/>
            <person name="Stursova M."/>
            <person name="Weitz H."/>
            <person name="Taylor A."/>
            <person name="Grigoriev I.V."/>
            <person name="Nagy L.G."/>
            <person name="Martin F."/>
            <person name="Kauserud H."/>
        </authorList>
    </citation>
    <scope>NUCLEOTIDE SEQUENCE</scope>
    <source>
        <strain evidence="2">CBHHK002</strain>
    </source>
</reference>
<dbReference type="AlphaFoldDB" id="A0AAD6ZKI2"/>
<dbReference type="Proteomes" id="UP001218218">
    <property type="component" value="Unassembled WGS sequence"/>
</dbReference>
<feature type="domain" description="F-box" evidence="1">
    <location>
        <begin position="14"/>
        <end position="62"/>
    </location>
</feature>
<dbReference type="SUPFAM" id="SSF81383">
    <property type="entry name" value="F-box domain"/>
    <property type="match status" value="1"/>
</dbReference>
<organism evidence="2 3">
    <name type="scientific">Mycena albidolilacea</name>
    <dbReference type="NCBI Taxonomy" id="1033008"/>
    <lineage>
        <taxon>Eukaryota</taxon>
        <taxon>Fungi</taxon>
        <taxon>Dikarya</taxon>
        <taxon>Basidiomycota</taxon>
        <taxon>Agaricomycotina</taxon>
        <taxon>Agaricomycetes</taxon>
        <taxon>Agaricomycetidae</taxon>
        <taxon>Agaricales</taxon>
        <taxon>Marasmiineae</taxon>
        <taxon>Mycenaceae</taxon>
        <taxon>Mycena</taxon>
    </lineage>
</organism>
<keyword evidence="3" id="KW-1185">Reference proteome</keyword>
<protein>
    <recommendedName>
        <fullName evidence="1">F-box domain-containing protein</fullName>
    </recommendedName>
</protein>
<evidence type="ECO:0000313" key="3">
    <source>
        <dbReference type="Proteomes" id="UP001218218"/>
    </source>
</evidence>
<comment type="caution">
    <text evidence="2">The sequence shown here is derived from an EMBL/GenBank/DDBJ whole genome shotgun (WGS) entry which is preliminary data.</text>
</comment>
<proteinExistence type="predicted"/>
<name>A0AAD6ZKI2_9AGAR</name>
<dbReference type="EMBL" id="JARIHO010000042">
    <property type="protein sequence ID" value="KAJ7326300.1"/>
    <property type="molecule type" value="Genomic_DNA"/>
</dbReference>
<dbReference type="InterPro" id="IPR001810">
    <property type="entry name" value="F-box_dom"/>
</dbReference>
<dbReference type="Pfam" id="PF00646">
    <property type="entry name" value="F-box"/>
    <property type="match status" value="1"/>
</dbReference>
<gene>
    <name evidence="2" type="ORF">DFH08DRAFT_336557</name>
</gene>
<dbReference type="InterPro" id="IPR036047">
    <property type="entry name" value="F-box-like_dom_sf"/>
</dbReference>
<dbReference type="PROSITE" id="PS50181">
    <property type="entry name" value="FBOX"/>
    <property type="match status" value="1"/>
</dbReference>
<evidence type="ECO:0000259" key="1">
    <source>
        <dbReference type="PROSITE" id="PS50181"/>
    </source>
</evidence>
<sequence>MSDVELTDVADPGCFRLLDLPPEILAYIFTFLPNAALHTTRQSCHFLSAFITSSVELQYQMAVEIAQVTDNPASPIPISERLARLRAREEAFGEVNATWKVSVSVPFPASGLYELSGGMFWLGEVNRKALRYIELPSQPAEEGAPPMEWGRIALPSKESVIVDFGLAIEEHDLIAMVTFTPSVDQYEGLVKLEFFTVSAPHVAHPEAQGPITVENTRGAGKPNVTIEIVGEHLLFILVYAFSPGRARGLDSVYLFEWKTGKLKWKNTAESGTYYGGVFLSPEVIMLPNTIAARLELWSTAPEQKAPVLMLHLPRLVPGRSIRTITARGEPNPQGTYRKPRRMPFHSSVEDSIVLLDLTFPGPTLHLHPFLLFIHRRALLALLAAHAPGDACSYADWGPDICRWLNAGGVVMDWITITSGQRCVLLPRQSPSWFIMLDFNPAKVRAHEVLQPEDDPFVDYGIWAEPVVSRLPCHFVRSMAEFERYHGASLDDHRIIATRRNILGRVCEVDIHYFG</sequence>